<proteinExistence type="predicted"/>
<keyword evidence="3" id="KW-1185">Reference proteome</keyword>
<evidence type="ECO:0000256" key="1">
    <source>
        <dbReference type="SAM" id="MobiDB-lite"/>
    </source>
</evidence>
<dbReference type="Proteomes" id="UP001327560">
    <property type="component" value="Chromosome 7"/>
</dbReference>
<reference evidence="2 3" key="1">
    <citation type="submission" date="2023-10" db="EMBL/GenBank/DDBJ databases">
        <title>Chromosome-scale genome assembly provides insights into flower coloration mechanisms of Canna indica.</title>
        <authorList>
            <person name="Li C."/>
        </authorList>
    </citation>
    <scope>NUCLEOTIDE SEQUENCE [LARGE SCALE GENOMIC DNA]</scope>
    <source>
        <tissue evidence="2">Flower</tissue>
    </source>
</reference>
<dbReference type="InterPro" id="IPR012866">
    <property type="entry name" value="DUF1644"/>
</dbReference>
<sequence length="343" mass="39418">MSRNSWALRRLSSQKLRPAPYPIPSHNLKISEEDGLSKRRMTLERRDWEDATCSVCMESPHNAVLLLCSSHDKGCRPYMCGTSYRHSHCLNQFKKAYMKSRISRDDPSADSRSLGLNLRHSSEYEKSEMKDLACPLCRGKVKGWTVVVPAREFLNYKKRSCMQENCSFVGTYKELRKHVRSEHPSAKPHEVDPVLEDKWRVLEHERERQDVISTIRTSMPRSVVFGDYVIELNSNNLNNDDELGDGQEDADWESRGISRSILYFFLRHSSHLLRLNGEDGEFVARGEDEDYVSVNNDAADAFSLDVDDDVAPVITQGGEIVIQRSGRRNRRHQRNRGTSVSDL</sequence>
<dbReference type="PANTHER" id="PTHR31197">
    <property type="entry name" value="OS01G0612600 PROTEIN"/>
    <property type="match status" value="1"/>
</dbReference>
<protein>
    <submittedName>
        <fullName evidence="2">Uncharacterized protein</fullName>
    </submittedName>
</protein>
<feature type="compositionally biased region" description="Basic residues" evidence="1">
    <location>
        <begin position="325"/>
        <end position="335"/>
    </location>
</feature>
<dbReference type="PANTHER" id="PTHR31197:SF12">
    <property type="entry name" value="OS02G0770600 PROTEIN"/>
    <property type="match status" value="1"/>
</dbReference>
<evidence type="ECO:0000313" key="2">
    <source>
        <dbReference type="EMBL" id="WOL13743.1"/>
    </source>
</evidence>
<organism evidence="2 3">
    <name type="scientific">Canna indica</name>
    <name type="common">Indian-shot</name>
    <dbReference type="NCBI Taxonomy" id="4628"/>
    <lineage>
        <taxon>Eukaryota</taxon>
        <taxon>Viridiplantae</taxon>
        <taxon>Streptophyta</taxon>
        <taxon>Embryophyta</taxon>
        <taxon>Tracheophyta</taxon>
        <taxon>Spermatophyta</taxon>
        <taxon>Magnoliopsida</taxon>
        <taxon>Liliopsida</taxon>
        <taxon>Zingiberales</taxon>
        <taxon>Cannaceae</taxon>
        <taxon>Canna</taxon>
    </lineage>
</organism>
<gene>
    <name evidence="2" type="ORF">Cni_G22521</name>
</gene>
<dbReference type="Gene3D" id="3.30.40.10">
    <property type="entry name" value="Zinc/RING finger domain, C3HC4 (zinc finger)"/>
    <property type="match status" value="1"/>
</dbReference>
<dbReference type="AlphaFoldDB" id="A0AAQ3KRJ7"/>
<name>A0AAQ3KRJ7_9LILI</name>
<feature type="region of interest" description="Disordered" evidence="1">
    <location>
        <begin position="324"/>
        <end position="343"/>
    </location>
</feature>
<dbReference type="InterPro" id="IPR013083">
    <property type="entry name" value="Znf_RING/FYVE/PHD"/>
</dbReference>
<accession>A0AAQ3KRJ7</accession>
<dbReference type="EMBL" id="CP136896">
    <property type="protein sequence ID" value="WOL13743.1"/>
    <property type="molecule type" value="Genomic_DNA"/>
</dbReference>
<evidence type="ECO:0000313" key="3">
    <source>
        <dbReference type="Proteomes" id="UP001327560"/>
    </source>
</evidence>
<dbReference type="Pfam" id="PF07800">
    <property type="entry name" value="DUF1644"/>
    <property type="match status" value="1"/>
</dbReference>